<keyword evidence="2" id="KW-1185">Reference proteome</keyword>
<name>A0A0E3ZI41_9BACT</name>
<dbReference type="InterPro" id="IPR011990">
    <property type="entry name" value="TPR-like_helical_dom_sf"/>
</dbReference>
<dbReference type="AlphaFoldDB" id="A0A0E3ZI41"/>
<dbReference type="Proteomes" id="UP000033109">
    <property type="component" value="Chromosome"/>
</dbReference>
<accession>A0A0E3ZI41</accession>
<dbReference type="Gene3D" id="1.25.40.390">
    <property type="match status" value="1"/>
</dbReference>
<proteinExistence type="predicted"/>
<dbReference type="SUPFAM" id="SSF48452">
    <property type="entry name" value="TPR-like"/>
    <property type="match status" value="1"/>
</dbReference>
<reference evidence="1 2" key="1">
    <citation type="journal article" date="2015" name="Sci. Rep.">
        <title>Unraveling adaptation of Pontibacter korlensis to radiation and infertility in desert through complete genome and comparative transcriptomic analysis.</title>
        <authorList>
            <person name="Dai J."/>
            <person name="Dai W."/>
            <person name="Qiu C."/>
            <person name="Yang Z."/>
            <person name="Zhang Y."/>
            <person name="Zhou M."/>
            <person name="Zhang L."/>
            <person name="Fang C."/>
            <person name="Gao Q."/>
            <person name="Yang Q."/>
            <person name="Li X."/>
            <person name="Wang Z."/>
            <person name="Wang Z."/>
            <person name="Jia Z."/>
            <person name="Chen X."/>
        </authorList>
    </citation>
    <scope>NUCLEOTIDE SEQUENCE [LARGE SCALE GENOMIC DNA]</scope>
    <source>
        <strain evidence="1 2">X14-1T</strain>
    </source>
</reference>
<evidence type="ECO:0000313" key="1">
    <source>
        <dbReference type="EMBL" id="AKD05879.1"/>
    </source>
</evidence>
<dbReference type="PATRIC" id="fig|400092.3.peg.4628"/>
<protein>
    <recommendedName>
        <fullName evidence="3">Starch-binding protein</fullName>
    </recommendedName>
</protein>
<evidence type="ECO:0008006" key="3">
    <source>
        <dbReference type="Google" id="ProtNLM"/>
    </source>
</evidence>
<organism evidence="1 2">
    <name type="scientific">Pontibacter korlensis</name>
    <dbReference type="NCBI Taxonomy" id="400092"/>
    <lineage>
        <taxon>Bacteria</taxon>
        <taxon>Pseudomonadati</taxon>
        <taxon>Bacteroidota</taxon>
        <taxon>Cytophagia</taxon>
        <taxon>Cytophagales</taxon>
        <taxon>Hymenobacteraceae</taxon>
        <taxon>Pontibacter</taxon>
    </lineage>
</organism>
<dbReference type="KEGG" id="pko:PKOR_21045"/>
<sequence>MFAAGTLATTSCDSYLDVNTNPNGPDQVVAPHLYLPAMQAELALGIQFDARYLGRYIQNWNWRDVDNTWDRHGYVSGSDAAGQLWRSVYWTMGENLTDMINKAEEEERWDFVGVGHVLRAFGWQLLTDYHGEIIVKQAFEPGRTTFEYDTQEYVYEEVRRLTLLAIENLERTDGKVGNSTLAQGDLIYNGDRQKWLRFAYGLLAINESRLTNKSNFNPDKVIEYVDKALQSNSDDASVRFEGAVSTDTNFFGPRRSNLNPYRQSKFIVSLLDGTNPALSDPSLVGEDPVFTEQHLKDPRLPVMLAPANDGEYRGVTPGVGVTEYSVANERPRNLWGTATDNVAATTANKYLFGNNARFPLMTYAQLQFIKAEAAFIKGDKATSLDAYTKGVNAHMDFVRSFVTNDASTPEDEVAVFQARRNEYLASEELMPRTADELTLQKIMLQKYIAQWGWGFIETWSDLRRYDYIANPDGTIDTDPSNNVFAGFELPDPLFGLNQGKPAYRFRPRYNSEYMWNAASLEKIGGLEQDYHTVEMWFSK</sequence>
<dbReference type="HOGENOM" id="CLU_025928_3_0_10"/>
<dbReference type="Pfam" id="PF12771">
    <property type="entry name" value="SusD-like_2"/>
    <property type="match status" value="1"/>
</dbReference>
<evidence type="ECO:0000313" key="2">
    <source>
        <dbReference type="Proteomes" id="UP000033109"/>
    </source>
</evidence>
<dbReference type="EMBL" id="CP009621">
    <property type="protein sequence ID" value="AKD05879.1"/>
    <property type="molecule type" value="Genomic_DNA"/>
</dbReference>
<dbReference type="InterPro" id="IPR041662">
    <property type="entry name" value="SusD-like_2"/>
</dbReference>
<dbReference type="STRING" id="400092.PKOR_21045"/>
<gene>
    <name evidence="1" type="ORF">PKOR_21045</name>
</gene>